<evidence type="ECO:0000313" key="4">
    <source>
        <dbReference type="Proteomes" id="UP000624325"/>
    </source>
</evidence>
<organism evidence="3 4">
    <name type="scientific">Asanoa iriomotensis</name>
    <dbReference type="NCBI Taxonomy" id="234613"/>
    <lineage>
        <taxon>Bacteria</taxon>
        <taxon>Bacillati</taxon>
        <taxon>Actinomycetota</taxon>
        <taxon>Actinomycetes</taxon>
        <taxon>Micromonosporales</taxon>
        <taxon>Micromonosporaceae</taxon>
        <taxon>Asanoa</taxon>
    </lineage>
</organism>
<dbReference type="Proteomes" id="UP000624325">
    <property type="component" value="Unassembled WGS sequence"/>
</dbReference>
<comment type="caution">
    <text evidence="3">The sequence shown here is derived from an EMBL/GenBank/DDBJ whole genome shotgun (WGS) entry which is preliminary data.</text>
</comment>
<accession>A0ABQ4CD91</accession>
<protein>
    <submittedName>
        <fullName evidence="3">LysR family transcriptional regulator</fullName>
    </submittedName>
</protein>
<dbReference type="Gene3D" id="3.40.50.720">
    <property type="entry name" value="NAD(P)-binding Rossmann-like Domain"/>
    <property type="match status" value="1"/>
</dbReference>
<evidence type="ECO:0000259" key="2">
    <source>
        <dbReference type="Pfam" id="PF13460"/>
    </source>
</evidence>
<dbReference type="PANTHER" id="PTHR42748">
    <property type="entry name" value="NITROGEN METABOLITE REPRESSION PROTEIN NMRA FAMILY MEMBER"/>
    <property type="match status" value="1"/>
</dbReference>
<dbReference type="PANTHER" id="PTHR42748:SF3">
    <property type="entry name" value="BLL4366 PROTEIN"/>
    <property type="match status" value="1"/>
</dbReference>
<dbReference type="InterPro" id="IPR051164">
    <property type="entry name" value="NmrA-like_oxidored"/>
</dbReference>
<dbReference type="SUPFAM" id="SSF51735">
    <property type="entry name" value="NAD(P)-binding Rossmann-fold domains"/>
    <property type="match status" value="1"/>
</dbReference>
<gene>
    <name evidence="3" type="ORF">Air01nite_65260</name>
</gene>
<proteinExistence type="predicted"/>
<dbReference type="InterPro" id="IPR016040">
    <property type="entry name" value="NAD(P)-bd_dom"/>
</dbReference>
<feature type="domain" description="NAD(P)-binding" evidence="2">
    <location>
        <begin position="7"/>
        <end position="173"/>
    </location>
</feature>
<sequence length="249" mass="25118">MKIVVFGGTGLIGSQVVRLLGQAGHEVVAQSPSTGVNTVTGEGVAGAVAGADVVVDVTNSPSFAPDDVLAFFRASTGNLLAAEKAAGVGHHVALSVVGADRSPDSTYLPAKVAQEKLIAAGGVPYTIVRATQFFEFLGAIADSATDGGAVHIAPVAFQPMASADVARAVADAAVAPPVNGAVETAGPDRLGFDQAIRQALAAKGDHRTVVADPAATYFGQVQTDETVVPIGDYRPGAVHLTDWLAAQAR</sequence>
<dbReference type="Pfam" id="PF13460">
    <property type="entry name" value="NAD_binding_10"/>
    <property type="match status" value="1"/>
</dbReference>
<evidence type="ECO:0000256" key="1">
    <source>
        <dbReference type="ARBA" id="ARBA00022857"/>
    </source>
</evidence>
<keyword evidence="1" id="KW-0521">NADP</keyword>
<keyword evidence="4" id="KW-1185">Reference proteome</keyword>
<dbReference type="InterPro" id="IPR036291">
    <property type="entry name" value="NAD(P)-bd_dom_sf"/>
</dbReference>
<reference evidence="3 4" key="1">
    <citation type="submission" date="2021-01" db="EMBL/GenBank/DDBJ databases">
        <title>Whole genome shotgun sequence of Asanoa iriomotensis NBRC 100142.</title>
        <authorList>
            <person name="Komaki H."/>
            <person name="Tamura T."/>
        </authorList>
    </citation>
    <scope>NUCLEOTIDE SEQUENCE [LARGE SCALE GENOMIC DNA]</scope>
    <source>
        <strain evidence="3 4">NBRC 100142</strain>
    </source>
</reference>
<dbReference type="RefSeq" id="WP_203707244.1">
    <property type="nucleotide sequence ID" value="NZ_BAAALU010000016.1"/>
</dbReference>
<evidence type="ECO:0000313" key="3">
    <source>
        <dbReference type="EMBL" id="GIF60431.1"/>
    </source>
</evidence>
<name>A0ABQ4CD91_9ACTN</name>
<dbReference type="EMBL" id="BONC01000067">
    <property type="protein sequence ID" value="GIF60431.1"/>
    <property type="molecule type" value="Genomic_DNA"/>
</dbReference>